<dbReference type="Proteomes" id="UP001230654">
    <property type="component" value="Unassembled WGS sequence"/>
</dbReference>
<organism evidence="1 2">
    <name type="scientific">Streptomyces rishiriensis</name>
    <dbReference type="NCBI Taxonomy" id="68264"/>
    <lineage>
        <taxon>Bacteria</taxon>
        <taxon>Bacillati</taxon>
        <taxon>Actinomycetota</taxon>
        <taxon>Actinomycetes</taxon>
        <taxon>Kitasatosporales</taxon>
        <taxon>Streptomycetaceae</taxon>
        <taxon>Streptomyces</taxon>
    </lineage>
</organism>
<dbReference type="EMBL" id="JAUSWV010000001">
    <property type="protein sequence ID" value="MDQ0578257.1"/>
    <property type="molecule type" value="Genomic_DNA"/>
</dbReference>
<evidence type="ECO:0000313" key="2">
    <source>
        <dbReference type="Proteomes" id="UP001230654"/>
    </source>
</evidence>
<keyword evidence="2" id="KW-1185">Reference proteome</keyword>
<comment type="caution">
    <text evidence="1">The sequence shown here is derived from an EMBL/GenBank/DDBJ whole genome shotgun (WGS) entry which is preliminary data.</text>
</comment>
<gene>
    <name evidence="1" type="ORF">QF030_000435</name>
</gene>
<accession>A0ABU0NGM0</accession>
<sequence length="122" mass="13389">MPARRLAAVAHHRSRAPPGGIAELDRVGPRTAVWRNEAHHYLLHPDHGEQIAAALRTLLAGTTRAPILVLGTIWPRPGYFDEFADHSPVGQARTRHAPQPLPAAPRTLTRTGRLATCWPDVL</sequence>
<reference evidence="1 2" key="1">
    <citation type="submission" date="2023-07" db="EMBL/GenBank/DDBJ databases">
        <title>Comparative genomics of wheat-associated soil bacteria to identify genetic determinants of phenazine resistance.</title>
        <authorList>
            <person name="Mouncey N."/>
        </authorList>
    </citation>
    <scope>NUCLEOTIDE SEQUENCE [LARGE SCALE GENOMIC DNA]</scope>
    <source>
        <strain evidence="1 2">B2I6</strain>
    </source>
</reference>
<evidence type="ECO:0000313" key="1">
    <source>
        <dbReference type="EMBL" id="MDQ0578257.1"/>
    </source>
</evidence>
<protein>
    <submittedName>
        <fullName evidence="1">Uncharacterized protein</fullName>
    </submittedName>
</protein>
<name>A0ABU0NGM0_STRRH</name>
<proteinExistence type="predicted"/>